<dbReference type="Proteomes" id="UP000050535">
    <property type="component" value="Unassembled WGS sequence"/>
</dbReference>
<feature type="compositionally biased region" description="Low complexity" evidence="1">
    <location>
        <begin position="410"/>
        <end position="438"/>
    </location>
</feature>
<feature type="compositionally biased region" description="Polar residues" evidence="1">
    <location>
        <begin position="379"/>
        <end position="388"/>
    </location>
</feature>
<dbReference type="InterPro" id="IPR035185">
    <property type="entry name" value="DUF5305"/>
</dbReference>
<dbReference type="EMBL" id="LGUC01000001">
    <property type="protein sequence ID" value="KPN31208.1"/>
    <property type="molecule type" value="Genomic_DNA"/>
</dbReference>
<dbReference type="STRING" id="699431.SY89_01951"/>
<proteinExistence type="predicted"/>
<dbReference type="AlphaFoldDB" id="A0A0P7HW24"/>
<evidence type="ECO:0000256" key="1">
    <source>
        <dbReference type="SAM" id="MobiDB-lite"/>
    </source>
</evidence>
<feature type="compositionally biased region" description="Low complexity" evidence="1">
    <location>
        <begin position="329"/>
        <end position="338"/>
    </location>
</feature>
<comment type="caution">
    <text evidence="2">The sequence shown here is derived from an EMBL/GenBank/DDBJ whole genome shotgun (WGS) entry which is preliminary data.</text>
</comment>
<evidence type="ECO:0000313" key="2">
    <source>
        <dbReference type="EMBL" id="KPN31208.1"/>
    </source>
</evidence>
<reference evidence="3" key="1">
    <citation type="submission" date="2013-11" db="EMBL/GenBank/DDBJ databases">
        <authorList>
            <person name="Hoang H.T."/>
            <person name="Killian M.L."/>
            <person name="Madson D.M."/>
            <person name="Arruda P.H.E."/>
            <person name="Sun D."/>
            <person name="Schwartz K.J."/>
            <person name="Yoon K."/>
        </authorList>
    </citation>
    <scope>NUCLEOTIDE SEQUENCE [LARGE SCALE GENOMIC DNA]</scope>
    <source>
        <strain evidence="3">CDK2</strain>
    </source>
</reference>
<protein>
    <recommendedName>
        <fullName evidence="4">DUF5305 domain-containing protein</fullName>
    </recommendedName>
</protein>
<evidence type="ECO:0000313" key="3">
    <source>
        <dbReference type="Proteomes" id="UP000050535"/>
    </source>
</evidence>
<keyword evidence="3" id="KW-1185">Reference proteome</keyword>
<dbReference type="Pfam" id="PF17231">
    <property type="entry name" value="DUF5305"/>
    <property type="match status" value="1"/>
</dbReference>
<feature type="region of interest" description="Disordered" evidence="1">
    <location>
        <begin position="316"/>
        <end position="449"/>
    </location>
</feature>
<feature type="compositionally biased region" description="Polar residues" evidence="1">
    <location>
        <begin position="439"/>
        <end position="449"/>
    </location>
</feature>
<sequence>MDPGETTEQVERTHWTADGSFYHTADVTRENPIFPVGSTLSNRSTYYTGVSPELDGEYVLTYMGRDAASATVGLNASLVVQSSGEEGVYWTDRTPLDSTQVDSLAAGESATVDFTLNATEVADRRAEIQSALGDTQGEISTFVAVDVTVASAVDGGSADLSFTHRLPVSIGGGSYTVGPETAGSQPMTTTTTVSTPREYGPFWSLGGPLLFLVGAAGLAGLAVGRRREAFSLSEAERDLLAFQDDRAEFDEWVVRARLSPTFDGRTRAEAASLEDVVDFAIDAGTGVIEDPGSGRFYALSEEVALVYEPPRLARESIGDDANESGDGGVLADVAGVSLPDENGPSTNGGSAANEAIDGTDDGRADDTGAQDGGTGRQRSPISPTSRRPTVQGGEPHSAVKRVSSDMYSTSPASWSENASASASSASPASESKAAPSVSMSSKYTSATPS</sequence>
<evidence type="ECO:0008006" key="4">
    <source>
        <dbReference type="Google" id="ProtNLM"/>
    </source>
</evidence>
<accession>A0A0P7HW24</accession>
<gene>
    <name evidence="2" type="ORF">SY89_01951</name>
</gene>
<name>A0A0P7HW24_9EURY</name>
<organism evidence="2 3">
    <name type="scientific">Halolamina pelagica</name>
    <dbReference type="NCBI Taxonomy" id="699431"/>
    <lineage>
        <taxon>Archaea</taxon>
        <taxon>Methanobacteriati</taxon>
        <taxon>Methanobacteriota</taxon>
        <taxon>Stenosarchaea group</taxon>
        <taxon>Halobacteria</taxon>
        <taxon>Halobacteriales</taxon>
        <taxon>Haloferacaceae</taxon>
    </lineage>
</organism>